<reference evidence="5 6" key="1">
    <citation type="submission" date="2014-04" db="EMBL/GenBank/DDBJ databases">
        <title>Evolutionary Origins and Diversification of the Mycorrhizal Mutualists.</title>
        <authorList>
            <consortium name="DOE Joint Genome Institute"/>
            <consortium name="Mycorrhizal Genomics Consortium"/>
            <person name="Kohler A."/>
            <person name="Kuo A."/>
            <person name="Nagy L.G."/>
            <person name="Floudas D."/>
            <person name="Copeland A."/>
            <person name="Barry K.W."/>
            <person name="Cichocki N."/>
            <person name="Veneault-Fourrey C."/>
            <person name="LaButti K."/>
            <person name="Lindquist E.A."/>
            <person name="Lipzen A."/>
            <person name="Lundell T."/>
            <person name="Morin E."/>
            <person name="Murat C."/>
            <person name="Riley R."/>
            <person name="Ohm R."/>
            <person name="Sun H."/>
            <person name="Tunlid A."/>
            <person name="Henrissat B."/>
            <person name="Grigoriev I.V."/>
            <person name="Hibbett D.S."/>
            <person name="Martin F."/>
        </authorList>
    </citation>
    <scope>NUCLEOTIDE SEQUENCE [LARGE SCALE GENOMIC DNA]</scope>
    <source>
        <strain evidence="5 6">Koide BX008</strain>
    </source>
</reference>
<keyword evidence="3" id="KW-0964">Secreted</keyword>
<name>A0A0C2WZD2_AMAMK</name>
<dbReference type="EMBL" id="KN818280">
    <property type="protein sequence ID" value="KIL61778.1"/>
    <property type="molecule type" value="Genomic_DNA"/>
</dbReference>
<evidence type="ECO:0000259" key="4">
    <source>
        <dbReference type="Pfam" id="PF20147"/>
    </source>
</evidence>
<accession>A0A0C2WZD2</accession>
<dbReference type="OrthoDB" id="3032623at2759"/>
<dbReference type="HOGENOM" id="CLU_074871_1_0_1"/>
<dbReference type="InterPro" id="IPR045379">
    <property type="entry name" value="Crinkler_N"/>
</dbReference>
<evidence type="ECO:0000313" key="6">
    <source>
        <dbReference type="Proteomes" id="UP000054549"/>
    </source>
</evidence>
<evidence type="ECO:0000256" key="2">
    <source>
        <dbReference type="ARBA" id="ARBA00004613"/>
    </source>
</evidence>
<dbReference type="Pfam" id="PF20147">
    <property type="entry name" value="Crinkler"/>
    <property type="match status" value="1"/>
</dbReference>
<proteinExistence type="predicted"/>
<dbReference type="InParanoid" id="A0A0C2WZD2"/>
<gene>
    <name evidence="5" type="ORF">M378DRAFT_40572</name>
</gene>
<dbReference type="GO" id="GO:0005576">
    <property type="term" value="C:extracellular region"/>
    <property type="evidence" value="ECO:0007669"/>
    <property type="project" value="UniProtKB-SubCell"/>
</dbReference>
<evidence type="ECO:0000256" key="1">
    <source>
        <dbReference type="ARBA" id="ARBA00004340"/>
    </source>
</evidence>
<feature type="non-terminal residue" evidence="5">
    <location>
        <position position="82"/>
    </location>
</feature>
<sequence>KLNCLECGDDVQNIFTVQIEASKTVTDLKYAIKEMKQHAFQHAYAYTLDLWKVSLPIDDNSQENVGGKPLSPVKKLSTVFPE</sequence>
<evidence type="ECO:0000256" key="3">
    <source>
        <dbReference type="ARBA" id="ARBA00022525"/>
    </source>
</evidence>
<dbReference type="AlphaFoldDB" id="A0A0C2WZD2"/>
<keyword evidence="6" id="KW-1185">Reference proteome</keyword>
<organism evidence="5 6">
    <name type="scientific">Amanita muscaria (strain Koide BX008)</name>
    <dbReference type="NCBI Taxonomy" id="946122"/>
    <lineage>
        <taxon>Eukaryota</taxon>
        <taxon>Fungi</taxon>
        <taxon>Dikarya</taxon>
        <taxon>Basidiomycota</taxon>
        <taxon>Agaricomycotina</taxon>
        <taxon>Agaricomycetes</taxon>
        <taxon>Agaricomycetidae</taxon>
        <taxon>Agaricales</taxon>
        <taxon>Pluteineae</taxon>
        <taxon>Amanitaceae</taxon>
        <taxon>Amanita</taxon>
    </lineage>
</organism>
<dbReference type="Proteomes" id="UP000054549">
    <property type="component" value="Unassembled WGS sequence"/>
</dbReference>
<feature type="non-terminal residue" evidence="5">
    <location>
        <position position="1"/>
    </location>
</feature>
<dbReference type="GO" id="GO:0043657">
    <property type="term" value="C:host cell"/>
    <property type="evidence" value="ECO:0007669"/>
    <property type="project" value="UniProtKB-SubCell"/>
</dbReference>
<comment type="subcellular location">
    <subcellularLocation>
        <location evidence="1">Host cell</location>
    </subcellularLocation>
    <subcellularLocation>
        <location evidence="2">Secreted</location>
    </subcellularLocation>
</comment>
<feature type="domain" description="Crinkler effector protein N-terminal" evidence="4">
    <location>
        <begin position="1"/>
        <end position="81"/>
    </location>
</feature>
<evidence type="ECO:0000313" key="5">
    <source>
        <dbReference type="EMBL" id="KIL61778.1"/>
    </source>
</evidence>
<protein>
    <recommendedName>
        <fullName evidence="4">Crinkler effector protein N-terminal domain-containing protein</fullName>
    </recommendedName>
</protein>